<gene>
    <name evidence="2" type="ORF">JMJ56_28980</name>
</gene>
<dbReference type="InterPro" id="IPR000572">
    <property type="entry name" value="OxRdtase_Mopterin-bd_dom"/>
</dbReference>
<organism evidence="2 3">
    <name type="scientific">Belnapia arida</name>
    <dbReference type="NCBI Taxonomy" id="2804533"/>
    <lineage>
        <taxon>Bacteria</taxon>
        <taxon>Pseudomonadati</taxon>
        <taxon>Pseudomonadota</taxon>
        <taxon>Alphaproteobacteria</taxon>
        <taxon>Acetobacterales</taxon>
        <taxon>Roseomonadaceae</taxon>
        <taxon>Belnapia</taxon>
    </lineage>
</organism>
<evidence type="ECO:0000259" key="1">
    <source>
        <dbReference type="Pfam" id="PF00174"/>
    </source>
</evidence>
<sequence>MLCPFGINSGLIVRSVDPFNAEPHLRQPISDYVTPQSEFYVRSHGEIPRLDATTYHLRVTGKVQKPLELSMEALRHEFPRHTVNAVMQRAGNRRGDLLQVAPVSGDPWSAGAIGNARRGGIVLADVLRAAGVDDGAGLHVAFNSLDDCKVNDERFRFGVSIPMAKAMAPEVLLAFEMNGEALHPSMAFPYAPSCRASRGCAAQNGWPK</sequence>
<protein>
    <submittedName>
        <fullName evidence="2">Molybdopterin-dependent oxidoreductase</fullName>
    </submittedName>
</protein>
<evidence type="ECO:0000313" key="2">
    <source>
        <dbReference type="EMBL" id="MBL6082018.1"/>
    </source>
</evidence>
<proteinExistence type="predicted"/>
<comment type="caution">
    <text evidence="2">The sequence shown here is derived from an EMBL/GenBank/DDBJ whole genome shotgun (WGS) entry which is preliminary data.</text>
</comment>
<dbReference type="PANTHER" id="PTHR19372">
    <property type="entry name" value="SULFITE REDUCTASE"/>
    <property type="match status" value="1"/>
</dbReference>
<keyword evidence="3" id="KW-1185">Reference proteome</keyword>
<dbReference type="InterPro" id="IPR036374">
    <property type="entry name" value="OxRdtase_Mopterin-bd_sf"/>
</dbReference>
<evidence type="ECO:0000313" key="3">
    <source>
        <dbReference type="Proteomes" id="UP000660885"/>
    </source>
</evidence>
<dbReference type="PRINTS" id="PR00407">
    <property type="entry name" value="EUMOPTERIN"/>
</dbReference>
<accession>A0ABS1UBF9</accession>
<feature type="domain" description="Oxidoreductase molybdopterin-binding" evidence="1">
    <location>
        <begin position="44"/>
        <end position="189"/>
    </location>
</feature>
<dbReference type="InterPro" id="IPR008335">
    <property type="entry name" value="Mopterin_OxRdtase_euk"/>
</dbReference>
<dbReference type="Gene3D" id="3.90.420.10">
    <property type="entry name" value="Oxidoreductase, molybdopterin-binding domain"/>
    <property type="match status" value="1"/>
</dbReference>
<dbReference type="Proteomes" id="UP000660885">
    <property type="component" value="Unassembled WGS sequence"/>
</dbReference>
<name>A0ABS1UBF9_9PROT</name>
<dbReference type="SUPFAM" id="SSF56524">
    <property type="entry name" value="Oxidoreductase molybdopterin-binding domain"/>
    <property type="match status" value="1"/>
</dbReference>
<reference evidence="2 3" key="1">
    <citation type="submission" date="2021-01" db="EMBL/GenBank/DDBJ databases">
        <title>Belnapia mucosa sp. nov. and Belnapia arida sp. nov., isolated from the Tabernas Desert (Almeria, Spain).</title>
        <authorList>
            <person name="Molina-Menor E."/>
            <person name="Vidal-Verdu A."/>
            <person name="Calonge A."/>
            <person name="Satari L."/>
            <person name="Pereto J."/>
            <person name="Porcar M."/>
        </authorList>
    </citation>
    <scope>NUCLEOTIDE SEQUENCE [LARGE SCALE GENOMIC DNA]</scope>
    <source>
        <strain evidence="2 3">T18</strain>
    </source>
</reference>
<dbReference type="Pfam" id="PF00174">
    <property type="entry name" value="Oxidored_molyb"/>
    <property type="match status" value="1"/>
</dbReference>
<dbReference type="PANTHER" id="PTHR19372:SF7">
    <property type="entry name" value="SULFITE OXIDASE, MITOCHONDRIAL"/>
    <property type="match status" value="1"/>
</dbReference>
<dbReference type="EMBL" id="JAETWB010000044">
    <property type="protein sequence ID" value="MBL6082018.1"/>
    <property type="molecule type" value="Genomic_DNA"/>
</dbReference>